<dbReference type="Proteomes" id="UP000008549">
    <property type="component" value="Unassembled WGS sequence"/>
</dbReference>
<evidence type="ECO:0000313" key="2">
    <source>
        <dbReference type="Proteomes" id="UP000008549"/>
    </source>
</evidence>
<proteinExistence type="predicted"/>
<dbReference type="CTD" id="8587870"/>
<reference evidence="1 2" key="1">
    <citation type="journal article" date="2003" name="PLoS Biol.">
        <title>The genome sequence of Caenorhabditis briggsae: a platform for comparative genomics.</title>
        <authorList>
            <person name="Stein L.D."/>
            <person name="Bao Z."/>
            <person name="Blasiar D."/>
            <person name="Blumenthal T."/>
            <person name="Brent M.R."/>
            <person name="Chen N."/>
            <person name="Chinwalla A."/>
            <person name="Clarke L."/>
            <person name="Clee C."/>
            <person name="Coghlan A."/>
            <person name="Coulson A."/>
            <person name="D'Eustachio P."/>
            <person name="Fitch D.H."/>
            <person name="Fulton L.A."/>
            <person name="Fulton R.E."/>
            <person name="Griffiths-Jones S."/>
            <person name="Harris T.W."/>
            <person name="Hillier L.W."/>
            <person name="Kamath R."/>
            <person name="Kuwabara P.E."/>
            <person name="Mardis E.R."/>
            <person name="Marra M.A."/>
            <person name="Miner T.L."/>
            <person name="Minx P."/>
            <person name="Mullikin J.C."/>
            <person name="Plumb R.W."/>
            <person name="Rogers J."/>
            <person name="Schein J.E."/>
            <person name="Sohrmann M."/>
            <person name="Spieth J."/>
            <person name="Stajich J.E."/>
            <person name="Wei C."/>
            <person name="Willey D."/>
            <person name="Wilson R.K."/>
            <person name="Durbin R."/>
            <person name="Waterston R.H."/>
        </authorList>
    </citation>
    <scope>NUCLEOTIDE SEQUENCE [LARGE SCALE GENOMIC DNA]</scope>
    <source>
        <strain evidence="1 2">AF16</strain>
    </source>
</reference>
<dbReference type="GeneID" id="8587870"/>
<accession>A8X4F9</accession>
<gene>
    <name evidence="1" type="ORF">CBG07613</name>
    <name evidence="1" type="ORF">CBG_07613</name>
</gene>
<sequence>MTLDFRQFSRKNYVHVFEDVMGVCNKGYTLILGSVIVGLPGENGSRNRLYPNFVVEEKLFIGDGMKYFLIDKEDKKRLKEMRDNCQTIQEKYERTKEVVCNLIKFQEFYPQKRIYLRNVTNRNPDLVLFENVVFYEEAIEAAVIALKQQGAPLATIQKVESVLERNRVDKEDTKNVRTISIDKLDRIFRDYGVDRSLITIVPDPSSFALSRSCHQDGGVIRTVSPNLNVVLDLSNTLFFIFTCGVQGSDVSPVSKYNKDSGEKKMNRCKNLLQRYYKELKWKKKLFQILHFQQNYVLASKVQKQIEKILLDYTPFPGQCHDFETRFLDQTAWTKISFKEFNMIAKALGINRYEVLSEFENAYPIWVARMLFSIAHLQQAYKEPTAMVRCLIRQFSYRTPSESMDSSREHLQMRQVDVPEHLPANQFVPRPARPPQVNLRDNHPDLFRRIDELRRLEQPVDNVVLNMNDMNVMPLGTEFVNWNQGLAQIQNVQPNANLFAPLLAAPPQPVHWDDDQDMDWEDDAERLVLPPVNNFNNFNAIDMHPMGQFGQWGFGQNDIQRVQPLVDHMAPVLAAPAPQIAPQVAPQADPRDRQLRFMDWIVQAQEFMQQINMNLMAQWQRDQEEIARQAWEHQELQNQLQNQFGGFDYSVNHVSV</sequence>
<dbReference type="AlphaFoldDB" id="A8X4F9"/>
<dbReference type="KEGG" id="cbr:CBG_07613"/>
<reference evidence="1 2" key="2">
    <citation type="journal article" date="2011" name="PLoS Genet.">
        <title>Caenorhabditis briggsae recombinant inbred line genotypes reveal inter-strain incompatibility and the evolution of recombination.</title>
        <authorList>
            <person name="Ross J.A."/>
            <person name="Koboldt D.C."/>
            <person name="Staisch J.E."/>
            <person name="Chamberlin H.M."/>
            <person name="Gupta B.P."/>
            <person name="Miller R.D."/>
            <person name="Baird S.E."/>
            <person name="Haag E.S."/>
        </authorList>
    </citation>
    <scope>NUCLEOTIDE SEQUENCE [LARGE SCALE GENOMIC DNA]</scope>
    <source>
        <strain evidence="1 2">AF16</strain>
    </source>
</reference>
<dbReference type="HOGENOM" id="CLU_418712_0_0_1"/>
<evidence type="ECO:0000313" key="1">
    <source>
        <dbReference type="EMBL" id="CAP27519.2"/>
    </source>
</evidence>
<dbReference type="EMBL" id="HE601041">
    <property type="protein sequence ID" value="CAP27519.2"/>
    <property type="molecule type" value="Genomic_DNA"/>
</dbReference>
<keyword evidence="2" id="KW-1185">Reference proteome</keyword>
<dbReference type="RefSeq" id="XP_045093486.1">
    <property type="nucleotide sequence ID" value="XM_045240503.1"/>
</dbReference>
<protein>
    <submittedName>
        <fullName evidence="1">Protein CBG07613</fullName>
    </submittedName>
</protein>
<name>A8X4F9_CAEBR</name>
<organism evidence="1 2">
    <name type="scientific">Caenorhabditis briggsae</name>
    <dbReference type="NCBI Taxonomy" id="6238"/>
    <lineage>
        <taxon>Eukaryota</taxon>
        <taxon>Metazoa</taxon>
        <taxon>Ecdysozoa</taxon>
        <taxon>Nematoda</taxon>
        <taxon>Chromadorea</taxon>
        <taxon>Rhabditida</taxon>
        <taxon>Rhabditina</taxon>
        <taxon>Rhabditomorpha</taxon>
        <taxon>Rhabditoidea</taxon>
        <taxon>Rhabditidae</taxon>
        <taxon>Peloderinae</taxon>
        <taxon>Caenorhabditis</taxon>
    </lineage>
</organism>
<dbReference type="InParanoid" id="A8X4F9"/>